<accession>A0A392RPV8</accession>
<evidence type="ECO:0000313" key="2">
    <source>
        <dbReference type="Proteomes" id="UP000265520"/>
    </source>
</evidence>
<keyword evidence="2" id="KW-1185">Reference proteome</keyword>
<evidence type="ECO:0000313" key="1">
    <source>
        <dbReference type="EMBL" id="MCI38698.1"/>
    </source>
</evidence>
<dbReference type="EMBL" id="LXQA010258801">
    <property type="protein sequence ID" value="MCI38698.1"/>
    <property type="molecule type" value="Genomic_DNA"/>
</dbReference>
<dbReference type="AlphaFoldDB" id="A0A392RPV8"/>
<comment type="caution">
    <text evidence="1">The sequence shown here is derived from an EMBL/GenBank/DDBJ whole genome shotgun (WGS) entry which is preliminary data.</text>
</comment>
<proteinExistence type="predicted"/>
<dbReference type="InterPro" id="IPR007750">
    <property type="entry name" value="DUF674"/>
</dbReference>
<feature type="non-terminal residue" evidence="1">
    <location>
        <position position="73"/>
    </location>
</feature>
<protein>
    <submittedName>
        <fullName evidence="1">Tyrosine/dopa decarboxylase</fullName>
    </submittedName>
</protein>
<sequence length="73" mass="8048">MLQGSSSLSCIDNLYKSLSDLSPDIYLMSEGLKDELTKPLVATQYELVNKILPIGTATLSVKYCHSYYDPKSG</sequence>
<dbReference type="Proteomes" id="UP000265520">
    <property type="component" value="Unassembled WGS sequence"/>
</dbReference>
<dbReference type="Pfam" id="PF05056">
    <property type="entry name" value="DUF674"/>
    <property type="match status" value="1"/>
</dbReference>
<reference evidence="1 2" key="1">
    <citation type="journal article" date="2018" name="Front. Plant Sci.">
        <title>Red Clover (Trifolium pratense) and Zigzag Clover (T. medium) - A Picture of Genomic Similarities and Differences.</title>
        <authorList>
            <person name="Dluhosova J."/>
            <person name="Istvanek J."/>
            <person name="Nedelnik J."/>
            <person name="Repkova J."/>
        </authorList>
    </citation>
    <scope>NUCLEOTIDE SEQUENCE [LARGE SCALE GENOMIC DNA]</scope>
    <source>
        <strain evidence="2">cv. 10/8</strain>
        <tissue evidence="1">Leaf</tissue>
    </source>
</reference>
<name>A0A392RPV8_9FABA</name>
<organism evidence="1 2">
    <name type="scientific">Trifolium medium</name>
    <dbReference type="NCBI Taxonomy" id="97028"/>
    <lineage>
        <taxon>Eukaryota</taxon>
        <taxon>Viridiplantae</taxon>
        <taxon>Streptophyta</taxon>
        <taxon>Embryophyta</taxon>
        <taxon>Tracheophyta</taxon>
        <taxon>Spermatophyta</taxon>
        <taxon>Magnoliopsida</taxon>
        <taxon>eudicotyledons</taxon>
        <taxon>Gunneridae</taxon>
        <taxon>Pentapetalae</taxon>
        <taxon>rosids</taxon>
        <taxon>fabids</taxon>
        <taxon>Fabales</taxon>
        <taxon>Fabaceae</taxon>
        <taxon>Papilionoideae</taxon>
        <taxon>50 kb inversion clade</taxon>
        <taxon>NPAAA clade</taxon>
        <taxon>Hologalegina</taxon>
        <taxon>IRL clade</taxon>
        <taxon>Trifolieae</taxon>
        <taxon>Trifolium</taxon>
    </lineage>
</organism>